<accession>A0ABS9KU29</accession>
<dbReference type="InterPro" id="IPR046947">
    <property type="entry name" value="LytR-like"/>
</dbReference>
<name>A0ABS9KU29_9BACT</name>
<keyword evidence="5" id="KW-1185">Reference proteome</keyword>
<dbReference type="PANTHER" id="PTHR37299">
    <property type="entry name" value="TRANSCRIPTIONAL REGULATOR-RELATED"/>
    <property type="match status" value="1"/>
</dbReference>
<dbReference type="SMART" id="SM00448">
    <property type="entry name" value="REC"/>
    <property type="match status" value="1"/>
</dbReference>
<proteinExistence type="predicted"/>
<gene>
    <name evidence="4" type="ORF">LZZ85_16245</name>
</gene>
<feature type="modified residue" description="4-aspartylphosphate" evidence="1">
    <location>
        <position position="55"/>
    </location>
</feature>
<dbReference type="InterPro" id="IPR001789">
    <property type="entry name" value="Sig_transdc_resp-reg_receiver"/>
</dbReference>
<sequence length="253" mass="29348">MKVLVIEEEPLSVRRLKEMLVEVDHEVHVVDVIDNMETGTNYLKASKDIDLIFVDISAEQDPQVEIFREACTETPVIFISACKESALKAFRFNSVDYLLKPLQKDALEAAIHKYKKWHSLSKPSLQRELACILDNISSKTSARERFLAKSGTRYISVAANDIAYFYTKGKLQYIKTRRNEDLVIDKRLDEIEADINGTDFFRVNRQFILNYSTIEKVHAWFSGKLKVQVNPLPYEEIIISRLRAARFRKWLGE</sequence>
<dbReference type="PROSITE" id="PS50110">
    <property type="entry name" value="RESPONSE_REGULATORY"/>
    <property type="match status" value="1"/>
</dbReference>
<dbReference type="RefSeq" id="WP_237874140.1">
    <property type="nucleotide sequence ID" value="NZ_JAKLTR010000010.1"/>
</dbReference>
<dbReference type="InterPro" id="IPR007492">
    <property type="entry name" value="LytTR_DNA-bd_dom"/>
</dbReference>
<evidence type="ECO:0000259" key="3">
    <source>
        <dbReference type="PROSITE" id="PS50930"/>
    </source>
</evidence>
<organism evidence="4 5">
    <name type="scientific">Terrimonas ginsenosidimutans</name>
    <dbReference type="NCBI Taxonomy" id="2908004"/>
    <lineage>
        <taxon>Bacteria</taxon>
        <taxon>Pseudomonadati</taxon>
        <taxon>Bacteroidota</taxon>
        <taxon>Chitinophagia</taxon>
        <taxon>Chitinophagales</taxon>
        <taxon>Chitinophagaceae</taxon>
        <taxon>Terrimonas</taxon>
    </lineage>
</organism>
<comment type="caution">
    <text evidence="4">The sequence shown here is derived from an EMBL/GenBank/DDBJ whole genome shotgun (WGS) entry which is preliminary data.</text>
</comment>
<dbReference type="SMART" id="SM00850">
    <property type="entry name" value="LytTR"/>
    <property type="match status" value="1"/>
</dbReference>
<evidence type="ECO:0000256" key="1">
    <source>
        <dbReference type="PROSITE-ProRule" id="PRU00169"/>
    </source>
</evidence>
<dbReference type="SUPFAM" id="SSF52172">
    <property type="entry name" value="CheY-like"/>
    <property type="match status" value="1"/>
</dbReference>
<dbReference type="GO" id="GO:0003677">
    <property type="term" value="F:DNA binding"/>
    <property type="evidence" value="ECO:0007669"/>
    <property type="project" value="UniProtKB-KW"/>
</dbReference>
<protein>
    <submittedName>
        <fullName evidence="4">LytTR family DNA-binding domain-containing protein</fullName>
    </submittedName>
</protein>
<feature type="domain" description="HTH LytTR-type" evidence="3">
    <location>
        <begin position="146"/>
        <end position="253"/>
    </location>
</feature>
<dbReference type="Pfam" id="PF04397">
    <property type="entry name" value="LytTR"/>
    <property type="match status" value="1"/>
</dbReference>
<dbReference type="PROSITE" id="PS50930">
    <property type="entry name" value="HTH_LYTTR"/>
    <property type="match status" value="1"/>
</dbReference>
<dbReference type="Proteomes" id="UP001165367">
    <property type="component" value="Unassembled WGS sequence"/>
</dbReference>
<dbReference type="PANTHER" id="PTHR37299:SF1">
    <property type="entry name" value="STAGE 0 SPORULATION PROTEIN A HOMOLOG"/>
    <property type="match status" value="1"/>
</dbReference>
<feature type="domain" description="Response regulatory" evidence="2">
    <location>
        <begin position="2"/>
        <end position="115"/>
    </location>
</feature>
<evidence type="ECO:0000313" key="5">
    <source>
        <dbReference type="Proteomes" id="UP001165367"/>
    </source>
</evidence>
<evidence type="ECO:0000259" key="2">
    <source>
        <dbReference type="PROSITE" id="PS50110"/>
    </source>
</evidence>
<dbReference type="InterPro" id="IPR011006">
    <property type="entry name" value="CheY-like_superfamily"/>
</dbReference>
<reference evidence="4" key="1">
    <citation type="submission" date="2022-01" db="EMBL/GenBank/DDBJ databases">
        <authorList>
            <person name="Jo J.-H."/>
            <person name="Im W.-T."/>
        </authorList>
    </citation>
    <scope>NUCLEOTIDE SEQUENCE</scope>
    <source>
        <strain evidence="4">NA20</strain>
    </source>
</reference>
<dbReference type="Pfam" id="PF00072">
    <property type="entry name" value="Response_reg"/>
    <property type="match status" value="1"/>
</dbReference>
<keyword evidence="4" id="KW-0238">DNA-binding</keyword>
<dbReference type="Gene3D" id="2.40.50.1020">
    <property type="entry name" value="LytTr DNA-binding domain"/>
    <property type="match status" value="1"/>
</dbReference>
<dbReference type="Gene3D" id="3.40.50.2300">
    <property type="match status" value="1"/>
</dbReference>
<evidence type="ECO:0000313" key="4">
    <source>
        <dbReference type="EMBL" id="MCG2615847.1"/>
    </source>
</evidence>
<dbReference type="EMBL" id="JAKLTR010000010">
    <property type="protein sequence ID" value="MCG2615847.1"/>
    <property type="molecule type" value="Genomic_DNA"/>
</dbReference>
<keyword evidence="1" id="KW-0597">Phosphoprotein</keyword>